<dbReference type="InterPro" id="IPR020084">
    <property type="entry name" value="NUDIX_hydrolase_CS"/>
</dbReference>
<name>A0A1H0EM31_HALAD</name>
<dbReference type="PROSITE" id="PS00893">
    <property type="entry name" value="NUDIX_BOX"/>
    <property type="match status" value="1"/>
</dbReference>
<keyword evidence="6" id="KW-1185">Reference proteome</keyword>
<dbReference type="InterPro" id="IPR015797">
    <property type="entry name" value="NUDIX_hydrolase-like_dom_sf"/>
</dbReference>
<evidence type="ECO:0000256" key="3">
    <source>
        <dbReference type="RuleBase" id="RU003476"/>
    </source>
</evidence>
<dbReference type="PROSITE" id="PS51462">
    <property type="entry name" value="NUDIX"/>
    <property type="match status" value="1"/>
</dbReference>
<dbReference type="CDD" id="cd04688">
    <property type="entry name" value="NUDIX_Hydrolase"/>
    <property type="match status" value="1"/>
</dbReference>
<dbReference type="InterPro" id="IPR000086">
    <property type="entry name" value="NUDIX_hydrolase_dom"/>
</dbReference>
<reference evidence="6" key="1">
    <citation type="submission" date="2016-10" db="EMBL/GenBank/DDBJ databases">
        <authorList>
            <person name="Varghese N."/>
            <person name="Submissions S."/>
        </authorList>
    </citation>
    <scope>NUCLEOTIDE SEQUENCE [LARGE SCALE GENOMIC DNA]</scope>
    <source>
        <strain evidence="6">CGMCC 1.3703</strain>
    </source>
</reference>
<dbReference type="STRING" id="240303.SAMN05421677_101239"/>
<dbReference type="SUPFAM" id="SSF55811">
    <property type="entry name" value="Nudix"/>
    <property type="match status" value="1"/>
</dbReference>
<proteinExistence type="inferred from homology"/>
<dbReference type="Proteomes" id="UP000198860">
    <property type="component" value="Unassembled WGS sequence"/>
</dbReference>
<dbReference type="Gene3D" id="3.90.79.10">
    <property type="entry name" value="Nucleoside Triphosphate Pyrophosphohydrolase"/>
    <property type="match status" value="1"/>
</dbReference>
<dbReference type="InterPro" id="IPR020476">
    <property type="entry name" value="Nudix_hydrolase"/>
</dbReference>
<dbReference type="PRINTS" id="PR00502">
    <property type="entry name" value="NUDIXFAMILY"/>
</dbReference>
<protein>
    <submittedName>
        <fullName evidence="5">ADP-ribose pyrophosphatase YjhB, NUDIX family</fullName>
    </submittedName>
</protein>
<dbReference type="GO" id="GO:0016787">
    <property type="term" value="F:hydrolase activity"/>
    <property type="evidence" value="ECO:0007669"/>
    <property type="project" value="UniProtKB-KW"/>
</dbReference>
<keyword evidence="2 3" id="KW-0378">Hydrolase</keyword>
<comment type="cofactor">
    <cofactor evidence="1">
        <name>Mg(2+)</name>
        <dbReference type="ChEBI" id="CHEBI:18420"/>
    </cofactor>
</comment>
<evidence type="ECO:0000313" key="5">
    <source>
        <dbReference type="EMBL" id="SDN83454.1"/>
    </source>
</evidence>
<feature type="domain" description="Nudix hydrolase" evidence="4">
    <location>
        <begin position="12"/>
        <end position="145"/>
    </location>
</feature>
<sequence length="155" mass="18050">MARDVRFKVDGQRFNYRAAGILIENDHVLLHKQVNDSYWALPGGGIELGEASEDTIMREMKEELGYAVEVERTVWMAETFFEHRGDDMHEVAFYYLLNTKEPTFREGPFQGLEGERLIYQWIPLEDMEKIEVRPPFLRKALTNVPCETSHLVVKG</sequence>
<gene>
    <name evidence="5" type="ORF">SAMN05421677_101239</name>
</gene>
<dbReference type="RefSeq" id="WP_089650675.1">
    <property type="nucleotide sequence ID" value="NZ_FNIZ01000001.1"/>
</dbReference>
<dbReference type="PANTHER" id="PTHR43046:SF14">
    <property type="entry name" value="MUTT_NUDIX FAMILY PROTEIN"/>
    <property type="match status" value="1"/>
</dbReference>
<evidence type="ECO:0000259" key="4">
    <source>
        <dbReference type="PROSITE" id="PS51462"/>
    </source>
</evidence>
<dbReference type="AlphaFoldDB" id="A0A1H0EM31"/>
<comment type="similarity">
    <text evidence="3">Belongs to the Nudix hydrolase family.</text>
</comment>
<dbReference type="Pfam" id="PF00293">
    <property type="entry name" value="NUDIX"/>
    <property type="match status" value="1"/>
</dbReference>
<evidence type="ECO:0000256" key="1">
    <source>
        <dbReference type="ARBA" id="ARBA00001946"/>
    </source>
</evidence>
<accession>A0A1H0EM31</accession>
<evidence type="ECO:0000256" key="2">
    <source>
        <dbReference type="ARBA" id="ARBA00022801"/>
    </source>
</evidence>
<dbReference type="OrthoDB" id="9804442at2"/>
<dbReference type="EMBL" id="FNIZ01000001">
    <property type="protein sequence ID" value="SDN83454.1"/>
    <property type="molecule type" value="Genomic_DNA"/>
</dbReference>
<evidence type="ECO:0000313" key="6">
    <source>
        <dbReference type="Proteomes" id="UP000198860"/>
    </source>
</evidence>
<organism evidence="5 6">
    <name type="scientific">Halobacillus aidingensis</name>
    <dbReference type="NCBI Taxonomy" id="240303"/>
    <lineage>
        <taxon>Bacteria</taxon>
        <taxon>Bacillati</taxon>
        <taxon>Bacillota</taxon>
        <taxon>Bacilli</taxon>
        <taxon>Bacillales</taxon>
        <taxon>Bacillaceae</taxon>
        <taxon>Halobacillus</taxon>
    </lineage>
</organism>
<dbReference type="PANTHER" id="PTHR43046">
    <property type="entry name" value="GDP-MANNOSE MANNOSYL HYDROLASE"/>
    <property type="match status" value="1"/>
</dbReference>